<keyword evidence="13" id="KW-1185">Reference proteome</keyword>
<feature type="binding site" evidence="7 8">
    <location>
        <begin position="203"/>
        <end position="205"/>
    </location>
    <ligand>
        <name>substrate</name>
    </ligand>
</feature>
<name>W6M070_9GAMM</name>
<feature type="binding site" evidence="8">
    <location>
        <begin position="20"/>
        <end position="23"/>
    </location>
    <ligand>
        <name>substrate</name>
    </ligand>
</feature>
<comment type="caution">
    <text evidence="12">The sequence shown here is derived from an EMBL/GenBank/DDBJ whole genome shotgun (WGS) entry which is preliminary data.</text>
</comment>
<evidence type="ECO:0000256" key="7">
    <source>
        <dbReference type="HAMAP-Rule" id="MF_01629"/>
    </source>
</evidence>
<dbReference type="PANTHER" id="PTHR10851:SF0">
    <property type="entry name" value="PYRIDOXINE-5'-PHOSPHATE OXIDASE"/>
    <property type="match status" value="1"/>
</dbReference>
<dbReference type="Proteomes" id="UP000035760">
    <property type="component" value="Unassembled WGS sequence"/>
</dbReference>
<dbReference type="NCBIfam" id="TIGR00558">
    <property type="entry name" value="pdxH"/>
    <property type="match status" value="1"/>
</dbReference>
<feature type="binding site" evidence="7 8">
    <location>
        <position position="135"/>
    </location>
    <ligand>
        <name>substrate</name>
    </ligand>
</feature>
<dbReference type="InterPro" id="IPR011576">
    <property type="entry name" value="Pyridox_Oxase_N"/>
</dbReference>
<dbReference type="InterPro" id="IPR000659">
    <property type="entry name" value="Pyridox_Oxase"/>
</dbReference>
<feature type="binding site" evidence="7 9">
    <location>
        <position position="117"/>
    </location>
    <ligand>
        <name>FMN</name>
        <dbReference type="ChEBI" id="CHEBI:58210"/>
    </ligand>
</feature>
<dbReference type="GO" id="GO:0010181">
    <property type="term" value="F:FMN binding"/>
    <property type="evidence" value="ECO:0007669"/>
    <property type="project" value="UniProtKB-UniRule"/>
</dbReference>
<dbReference type="InterPro" id="IPR019740">
    <property type="entry name" value="Pyridox_Oxase_CS"/>
</dbReference>
<comment type="pathway">
    <text evidence="7">Cofactor metabolism; pyridoxal 5'-phosphate salvage; pyridoxal 5'-phosphate from pyridoxine 5'-phosphate: step 1/1.</text>
</comment>
<keyword evidence="3 7" id="KW-0285">Flavoprotein</keyword>
<evidence type="ECO:0000256" key="5">
    <source>
        <dbReference type="ARBA" id="ARBA00023002"/>
    </source>
</evidence>
<feature type="binding site" evidence="7 9">
    <location>
        <begin position="88"/>
        <end position="89"/>
    </location>
    <ligand>
        <name>FMN</name>
        <dbReference type="ChEBI" id="CHEBI:58210"/>
    </ligand>
</feature>
<reference evidence="12" key="1">
    <citation type="submission" date="2013-07" db="EMBL/GenBank/DDBJ databases">
        <authorList>
            <person name="McIlroy S."/>
        </authorList>
    </citation>
    <scope>NUCLEOTIDE SEQUENCE [LARGE SCALE GENOMIC DNA]</scope>
    <source>
        <strain evidence="12">Run_A_D11</strain>
    </source>
</reference>
<comment type="catalytic activity">
    <reaction evidence="7">
        <text>pyridoxine 5'-phosphate + O2 = pyridoxal 5'-phosphate + H2O2</text>
        <dbReference type="Rhea" id="RHEA:15149"/>
        <dbReference type="ChEBI" id="CHEBI:15379"/>
        <dbReference type="ChEBI" id="CHEBI:16240"/>
        <dbReference type="ChEBI" id="CHEBI:58589"/>
        <dbReference type="ChEBI" id="CHEBI:597326"/>
        <dbReference type="EC" id="1.4.3.5"/>
    </reaction>
</comment>
<evidence type="ECO:0000256" key="8">
    <source>
        <dbReference type="PIRSR" id="PIRSR000190-1"/>
    </source>
</evidence>
<dbReference type="Pfam" id="PF10590">
    <property type="entry name" value="PNP_phzG_C"/>
    <property type="match status" value="1"/>
</dbReference>
<comment type="similarity">
    <text evidence="1 7">Belongs to the pyridoxamine 5'-phosphate oxidase family.</text>
</comment>
<reference evidence="12" key="2">
    <citation type="submission" date="2014-03" db="EMBL/GenBank/DDBJ databases">
        <title>Candidatus Competibacter-lineage genomes retrieved from metagenomes reveal functional metabolic diversity.</title>
        <authorList>
            <person name="McIlroy S.J."/>
            <person name="Albertsen M."/>
            <person name="Andresen E.K."/>
            <person name="Saunders A.M."/>
            <person name="Kristiansen R."/>
            <person name="Stokholm-Bjerregaard M."/>
            <person name="Nielsen K.L."/>
            <person name="Nielsen P.H."/>
        </authorList>
    </citation>
    <scope>NUCLEOTIDE SEQUENCE</scope>
    <source>
        <strain evidence="12">Run_A_D11</strain>
    </source>
</reference>
<proteinExistence type="inferred from homology"/>
<feature type="binding site" evidence="7 9">
    <location>
        <position position="95"/>
    </location>
    <ligand>
        <name>FMN</name>
        <dbReference type="ChEBI" id="CHEBI:58210"/>
    </ligand>
</feature>
<evidence type="ECO:0000256" key="1">
    <source>
        <dbReference type="ARBA" id="ARBA00007301"/>
    </source>
</evidence>
<dbReference type="FunFam" id="2.30.110.10:FF:000020">
    <property type="entry name" value="PNPO isoform 11"/>
    <property type="match status" value="1"/>
</dbReference>
<evidence type="ECO:0000256" key="3">
    <source>
        <dbReference type="ARBA" id="ARBA00022630"/>
    </source>
</evidence>
<evidence type="ECO:0000256" key="4">
    <source>
        <dbReference type="ARBA" id="ARBA00022643"/>
    </source>
</evidence>
<dbReference type="Gene3D" id="2.30.110.10">
    <property type="entry name" value="Electron Transport, Fmn-binding Protein, Chain A"/>
    <property type="match status" value="1"/>
</dbReference>
<comment type="caution">
    <text evidence="7">Lacks conserved residue(s) required for the propagation of feature annotation.</text>
</comment>
<dbReference type="InterPro" id="IPR012349">
    <property type="entry name" value="Split_barrel_FMN-bd"/>
</dbReference>
<comment type="function">
    <text evidence="7">Catalyzes the oxidation of either pyridoxine 5'-phosphate (PNP) or pyridoxamine 5'-phosphate (PMP) into pyridoxal 5'-phosphate (PLP).</text>
</comment>
<dbReference type="PROSITE" id="PS01064">
    <property type="entry name" value="PYRIDOX_OXIDASE"/>
    <property type="match status" value="1"/>
</dbReference>
<gene>
    <name evidence="7 12" type="primary">pdxH</name>
    <name evidence="12" type="ORF">BN873_10022</name>
</gene>
<feature type="binding site" evidence="7 8">
    <location>
        <position position="139"/>
    </location>
    <ligand>
        <name>substrate</name>
    </ligand>
</feature>
<evidence type="ECO:0000313" key="13">
    <source>
        <dbReference type="Proteomes" id="UP000035760"/>
    </source>
</evidence>
<dbReference type="STRING" id="1400863.BN873_10022"/>
<feature type="binding site" evidence="7 9">
    <location>
        <begin position="73"/>
        <end position="78"/>
    </location>
    <ligand>
        <name>FMN</name>
        <dbReference type="ChEBI" id="CHEBI:58210"/>
    </ligand>
</feature>
<evidence type="ECO:0000256" key="2">
    <source>
        <dbReference type="ARBA" id="ARBA00011738"/>
    </source>
</evidence>
<feature type="binding site" evidence="7 9">
    <location>
        <position position="197"/>
    </location>
    <ligand>
        <name>FMN</name>
        <dbReference type="ChEBI" id="CHEBI:58210"/>
    </ligand>
</feature>
<dbReference type="GO" id="GO:0004733">
    <property type="term" value="F:pyridoxamine phosphate oxidase activity"/>
    <property type="evidence" value="ECO:0007669"/>
    <property type="project" value="UniProtKB-UniRule"/>
</dbReference>
<comment type="pathway">
    <text evidence="7">Cofactor metabolism; pyridoxal 5'-phosphate salvage; pyridoxal 5'-phosphate from pyridoxamine 5'-phosphate: step 1/1.</text>
</comment>
<keyword evidence="4 7" id="KW-0288">FMN</keyword>
<organism evidence="12 13">
    <name type="scientific">Candidatus Competibacter denitrificans Run_A_D11</name>
    <dbReference type="NCBI Taxonomy" id="1400863"/>
    <lineage>
        <taxon>Bacteria</taxon>
        <taxon>Pseudomonadati</taxon>
        <taxon>Pseudomonadota</taxon>
        <taxon>Gammaproteobacteria</taxon>
        <taxon>Candidatus Competibacteraceae</taxon>
        <taxon>Candidatus Competibacter</taxon>
    </lineage>
</organism>
<feature type="binding site" evidence="7 9">
    <location>
        <begin position="152"/>
        <end position="153"/>
    </location>
    <ligand>
        <name>FMN</name>
        <dbReference type="ChEBI" id="CHEBI:58210"/>
    </ligand>
</feature>
<dbReference type="SUPFAM" id="SSF50475">
    <property type="entry name" value="FMN-binding split barrel"/>
    <property type="match status" value="1"/>
</dbReference>
<dbReference type="AlphaFoldDB" id="W6M070"/>
<dbReference type="GO" id="GO:0008615">
    <property type="term" value="P:pyridoxine biosynthetic process"/>
    <property type="evidence" value="ECO:0007669"/>
    <property type="project" value="UniProtKB-UniRule"/>
</dbReference>
<evidence type="ECO:0000259" key="10">
    <source>
        <dbReference type="Pfam" id="PF01243"/>
    </source>
</evidence>
<dbReference type="NCBIfam" id="NF004231">
    <property type="entry name" value="PRK05679.1"/>
    <property type="match status" value="1"/>
</dbReference>
<keyword evidence="5 7" id="KW-0560">Oxidoreductase</keyword>
<dbReference type="EC" id="1.4.3.5" evidence="7"/>
<sequence>MKEPTEGAFATMDKSIAELRRDYTLGALSKTSVDPDPIKQFQRWLQEAIAAQLPEPNAMTVATADLSGHCHARAMLLKVCDANGFVFFTNYQSDKGQQLLENPHVALVFLWLELQRQVRIEGTVTKISSAESEAYFHTRPRESRLGALVSQQSQVVASRKQLDERFQQLAAQYPDDVIPMPEHWGGYRVWPVMMEFWQGRQGRLHDRLRYRREEKGWRLERLEP</sequence>
<keyword evidence="6 7" id="KW-0664">Pyridoxine biosynthesis</keyword>
<dbReference type="Pfam" id="PF01243">
    <property type="entry name" value="PNPOx_N"/>
    <property type="match status" value="1"/>
</dbReference>
<dbReference type="UniPathway" id="UPA01068">
    <property type="reaction ID" value="UER00304"/>
</dbReference>
<comment type="cofactor">
    <cofactor evidence="7 9">
        <name>FMN</name>
        <dbReference type="ChEBI" id="CHEBI:58210"/>
    </cofactor>
    <text evidence="7 9">Binds 1 FMN per subunit.</text>
</comment>
<accession>W6M070</accession>
<protein>
    <recommendedName>
        <fullName evidence="7">Pyridoxine/pyridoxamine 5'-phosphate oxidase</fullName>
        <ecNumber evidence="7">1.4.3.5</ecNumber>
    </recommendedName>
    <alternativeName>
        <fullName evidence="7">PNP/PMP oxidase</fullName>
        <shortName evidence="7">PNPOx</shortName>
    </alternativeName>
    <alternativeName>
        <fullName evidence="7">Pyridoxal 5'-phosphate synthase</fullName>
    </alternativeName>
</protein>
<evidence type="ECO:0000259" key="11">
    <source>
        <dbReference type="Pfam" id="PF10590"/>
    </source>
</evidence>
<feature type="binding site" evidence="7 8">
    <location>
        <position position="78"/>
    </location>
    <ligand>
        <name>substrate</name>
    </ligand>
</feature>
<feature type="binding site" evidence="7 8">
    <location>
        <position position="143"/>
    </location>
    <ligand>
        <name>substrate</name>
    </ligand>
</feature>
<dbReference type="PIRSF" id="PIRSF000190">
    <property type="entry name" value="Pyd_amn-ph_oxd"/>
    <property type="match status" value="1"/>
</dbReference>
<evidence type="ECO:0000313" key="12">
    <source>
        <dbReference type="EMBL" id="CDI00766.1"/>
    </source>
</evidence>
<dbReference type="EMBL" id="CBTJ020000001">
    <property type="protein sequence ID" value="CDI00766.1"/>
    <property type="molecule type" value="Genomic_DNA"/>
</dbReference>
<dbReference type="PANTHER" id="PTHR10851">
    <property type="entry name" value="PYRIDOXINE-5-PHOSPHATE OXIDASE"/>
    <property type="match status" value="1"/>
</dbReference>
<dbReference type="HAMAP" id="MF_01629">
    <property type="entry name" value="PdxH"/>
    <property type="match status" value="1"/>
</dbReference>
<feature type="domain" description="Pyridoxine 5'-phosphate oxidase dimerisation C-terminal" evidence="11">
    <location>
        <begin position="184"/>
        <end position="224"/>
    </location>
</feature>
<evidence type="ECO:0000256" key="9">
    <source>
        <dbReference type="PIRSR" id="PIRSR000190-2"/>
    </source>
</evidence>
<feature type="binding site" evidence="7 9">
    <location>
        <position position="207"/>
    </location>
    <ligand>
        <name>FMN</name>
        <dbReference type="ChEBI" id="CHEBI:58210"/>
    </ligand>
</feature>
<feature type="domain" description="Pyridoxamine 5'-phosphate oxidase N-terminal" evidence="10">
    <location>
        <begin position="45"/>
        <end position="168"/>
    </location>
</feature>
<dbReference type="InterPro" id="IPR019576">
    <property type="entry name" value="Pyridoxamine_oxidase_dimer_C"/>
</dbReference>
<comment type="subunit">
    <text evidence="2 7">Homodimer.</text>
</comment>
<comment type="catalytic activity">
    <reaction evidence="7">
        <text>pyridoxamine 5'-phosphate + O2 + H2O = pyridoxal 5'-phosphate + H2O2 + NH4(+)</text>
        <dbReference type="Rhea" id="RHEA:15817"/>
        <dbReference type="ChEBI" id="CHEBI:15377"/>
        <dbReference type="ChEBI" id="CHEBI:15379"/>
        <dbReference type="ChEBI" id="CHEBI:16240"/>
        <dbReference type="ChEBI" id="CHEBI:28938"/>
        <dbReference type="ChEBI" id="CHEBI:58451"/>
        <dbReference type="ChEBI" id="CHEBI:597326"/>
        <dbReference type="EC" id="1.4.3.5"/>
    </reaction>
</comment>
<evidence type="ECO:0000256" key="6">
    <source>
        <dbReference type="ARBA" id="ARBA00023096"/>
    </source>
</evidence>